<comment type="pathway">
    <text evidence="1">Porphyrin-containing compound metabolism; siroheme biosynthesis; sirohydrochlorin from precorrin-2: step 1/1.</text>
</comment>
<keyword evidence="4" id="KW-0520">NAD</keyword>
<evidence type="ECO:0000313" key="7">
    <source>
        <dbReference type="EMBL" id="EHP69312.1"/>
    </source>
</evidence>
<proteinExistence type="predicted"/>
<protein>
    <recommendedName>
        <fullName evidence="2">precorrin-2 dehydrogenase</fullName>
        <ecNumber evidence="2">1.3.1.76</ecNumber>
    </recommendedName>
</protein>
<dbReference type="SUPFAM" id="SSF51735">
    <property type="entry name" value="NAD(P)-binding Rossmann-fold domains"/>
    <property type="match status" value="1"/>
</dbReference>
<dbReference type="SUPFAM" id="SSF75615">
    <property type="entry name" value="Siroheme synthase middle domains-like"/>
    <property type="match status" value="1"/>
</dbReference>
<name>H2C685_9CREN</name>
<evidence type="ECO:0000256" key="3">
    <source>
        <dbReference type="ARBA" id="ARBA00023002"/>
    </source>
</evidence>
<dbReference type="HOGENOM" id="CLU_011276_8_2_2"/>
<dbReference type="InterPro" id="IPR006367">
    <property type="entry name" value="Sirohaem_synthase_N"/>
</dbReference>
<sequence>MTLSSRYFPIFLDLSNFRVLVIGGGKVGTKRALRFKDYGAKVTVVTLQVSEELQRSGIELIINDARSLVDDISKYDIIVTATNDRELNSMICRRAIEMRKLCNNPTNPKDSNFIVPIFYEDGDIAIAVSTMGKSSIVSKLILDQALNMLRSNESIMLSLKAMAKVKEILKARVSDPSLRYTLYHKIFEDEEFERHINNGEIDSAIRRAEEIMNEVS</sequence>
<keyword evidence="3" id="KW-0560">Oxidoreductase</keyword>
<dbReference type="Gene3D" id="3.40.50.720">
    <property type="entry name" value="NAD(P)-binding Rossmann-like Domain"/>
    <property type="match status" value="1"/>
</dbReference>
<comment type="catalytic activity">
    <reaction evidence="6">
        <text>precorrin-2 + NAD(+) = sirohydrochlorin + NADH + 2 H(+)</text>
        <dbReference type="Rhea" id="RHEA:15613"/>
        <dbReference type="ChEBI" id="CHEBI:15378"/>
        <dbReference type="ChEBI" id="CHEBI:57540"/>
        <dbReference type="ChEBI" id="CHEBI:57945"/>
        <dbReference type="ChEBI" id="CHEBI:58351"/>
        <dbReference type="ChEBI" id="CHEBI:58827"/>
        <dbReference type="EC" id="1.3.1.76"/>
    </reaction>
</comment>
<dbReference type="RefSeq" id="WP_009073241.1">
    <property type="nucleotide sequence ID" value="NZ_JH597768.1"/>
</dbReference>
<dbReference type="EMBL" id="JH597768">
    <property type="protein sequence ID" value="EHP69312.1"/>
    <property type="molecule type" value="Genomic_DNA"/>
</dbReference>
<dbReference type="Pfam" id="PF13241">
    <property type="entry name" value="NAD_binding_7"/>
    <property type="match status" value="1"/>
</dbReference>
<dbReference type="AlphaFoldDB" id="H2C685"/>
<dbReference type="OrthoDB" id="10510at2157"/>
<keyword evidence="5" id="KW-0627">Porphyrin biosynthesis</keyword>
<dbReference type="PANTHER" id="PTHR35330:SF1">
    <property type="entry name" value="SIROHEME BIOSYNTHESIS PROTEIN MET8"/>
    <property type="match status" value="1"/>
</dbReference>
<dbReference type="InterPro" id="IPR036291">
    <property type="entry name" value="NAD(P)-bd_dom_sf"/>
</dbReference>
<dbReference type="UniPathway" id="UPA00262">
    <property type="reaction ID" value="UER00222"/>
</dbReference>
<dbReference type="PANTHER" id="PTHR35330">
    <property type="entry name" value="SIROHEME BIOSYNTHESIS PROTEIN MET8"/>
    <property type="match status" value="1"/>
</dbReference>
<dbReference type="GO" id="GO:0043115">
    <property type="term" value="F:precorrin-2 dehydrogenase activity"/>
    <property type="evidence" value="ECO:0007669"/>
    <property type="project" value="UniProtKB-EC"/>
</dbReference>
<dbReference type="STRING" id="671065.MetMK1DRAFT_00020620"/>
<dbReference type="GO" id="GO:0004325">
    <property type="term" value="F:ferrochelatase activity"/>
    <property type="evidence" value="ECO:0007669"/>
    <property type="project" value="InterPro"/>
</dbReference>
<evidence type="ECO:0000256" key="6">
    <source>
        <dbReference type="ARBA" id="ARBA00047561"/>
    </source>
</evidence>
<dbReference type="eggNOG" id="arCOG01044">
    <property type="taxonomic scope" value="Archaea"/>
</dbReference>
<keyword evidence="8" id="KW-1185">Reference proteome</keyword>
<dbReference type="EC" id="1.3.1.76" evidence="2"/>
<dbReference type="GO" id="GO:0019354">
    <property type="term" value="P:siroheme biosynthetic process"/>
    <property type="evidence" value="ECO:0007669"/>
    <property type="project" value="UniProtKB-UniPathway"/>
</dbReference>
<dbReference type="InterPro" id="IPR028161">
    <property type="entry name" value="Met8-like"/>
</dbReference>
<accession>H2C685</accession>
<gene>
    <name evidence="7" type="ORF">MetMK1DRAFT_00020620</name>
</gene>
<dbReference type="Proteomes" id="UP000003980">
    <property type="component" value="Unassembled WGS sequence"/>
</dbReference>
<reference evidence="7 8" key="1">
    <citation type="submission" date="2012-01" db="EMBL/GenBank/DDBJ databases">
        <title>Improved High-Quality Draft sequence of Metallosphaera yellowstonensis MK1.</title>
        <authorList>
            <consortium name="US DOE Joint Genome Institute"/>
            <person name="Lucas S."/>
            <person name="Han J."/>
            <person name="Cheng J.-F."/>
            <person name="Goodwin L."/>
            <person name="Pitluck S."/>
            <person name="Peters L."/>
            <person name="Teshima H."/>
            <person name="Detter J.C."/>
            <person name="Han C."/>
            <person name="Tapia R."/>
            <person name="Land M."/>
            <person name="Hauser L."/>
            <person name="Kyrpides N."/>
            <person name="Kozubal M."/>
            <person name="Macur R.E."/>
            <person name="Jay Z."/>
            <person name="Inskeep W."/>
            <person name="Woyke T."/>
        </authorList>
    </citation>
    <scope>NUCLEOTIDE SEQUENCE [LARGE SCALE GENOMIC DNA]</scope>
    <source>
        <strain evidence="7 8">MK1</strain>
    </source>
</reference>
<evidence type="ECO:0000256" key="4">
    <source>
        <dbReference type="ARBA" id="ARBA00023027"/>
    </source>
</evidence>
<dbReference type="NCBIfam" id="TIGR01470">
    <property type="entry name" value="cysG_Nterm"/>
    <property type="match status" value="1"/>
</dbReference>
<evidence type="ECO:0000256" key="2">
    <source>
        <dbReference type="ARBA" id="ARBA00012400"/>
    </source>
</evidence>
<organism evidence="7 8">
    <name type="scientific">Metallosphaera yellowstonensis MK1</name>
    <dbReference type="NCBI Taxonomy" id="671065"/>
    <lineage>
        <taxon>Archaea</taxon>
        <taxon>Thermoproteota</taxon>
        <taxon>Thermoprotei</taxon>
        <taxon>Sulfolobales</taxon>
        <taxon>Sulfolobaceae</taxon>
        <taxon>Metallosphaera</taxon>
    </lineage>
</organism>
<evidence type="ECO:0000256" key="5">
    <source>
        <dbReference type="ARBA" id="ARBA00023244"/>
    </source>
</evidence>
<evidence type="ECO:0000256" key="1">
    <source>
        <dbReference type="ARBA" id="ARBA00005010"/>
    </source>
</evidence>
<evidence type="ECO:0000313" key="8">
    <source>
        <dbReference type="Proteomes" id="UP000003980"/>
    </source>
</evidence>